<evidence type="ECO:0000256" key="3">
    <source>
        <dbReference type="ARBA" id="ARBA00022636"/>
    </source>
</evidence>
<dbReference type="SUPFAM" id="SSF55785">
    <property type="entry name" value="PYP-like sensor domain (PAS domain)"/>
    <property type="match status" value="1"/>
</dbReference>
<accession>A0A2N6D0A9</accession>
<dbReference type="EMBL" id="PKUN01000002">
    <property type="protein sequence ID" value="PLX63105.1"/>
    <property type="molecule type" value="Genomic_DNA"/>
</dbReference>
<dbReference type="GO" id="GO:0071732">
    <property type="term" value="P:cellular response to nitric oxide"/>
    <property type="evidence" value="ECO:0007669"/>
    <property type="project" value="UniProtKB-ARBA"/>
</dbReference>
<dbReference type="InterPro" id="IPR013656">
    <property type="entry name" value="PAS_4"/>
</dbReference>
<dbReference type="PROSITE" id="PS50113">
    <property type="entry name" value="PAC"/>
    <property type="match status" value="1"/>
</dbReference>
<dbReference type="InterPro" id="IPR052155">
    <property type="entry name" value="Biofilm_reg_signaling"/>
</dbReference>
<dbReference type="Pfam" id="PF11845">
    <property type="entry name" value="Tll0287-like"/>
    <property type="match status" value="1"/>
</dbReference>
<dbReference type="Gene3D" id="6.10.340.10">
    <property type="match status" value="1"/>
</dbReference>
<feature type="domain" description="GGDEF" evidence="9">
    <location>
        <begin position="463"/>
        <end position="596"/>
    </location>
</feature>
<dbReference type="Gene3D" id="3.30.450.20">
    <property type="entry name" value="PAS domain"/>
    <property type="match status" value="1"/>
</dbReference>
<comment type="catalytic activity">
    <reaction evidence="4">
        <text>3',3'-c-di-GMP + H2O = 5'-phosphoguanylyl(3'-&gt;5')guanosine + H(+)</text>
        <dbReference type="Rhea" id="RHEA:24902"/>
        <dbReference type="ChEBI" id="CHEBI:15377"/>
        <dbReference type="ChEBI" id="CHEBI:15378"/>
        <dbReference type="ChEBI" id="CHEBI:58754"/>
        <dbReference type="ChEBI" id="CHEBI:58805"/>
        <dbReference type="EC" id="3.1.4.52"/>
    </reaction>
    <physiologicalReaction direction="left-to-right" evidence="4">
        <dbReference type="Rhea" id="RHEA:24903"/>
    </physiologicalReaction>
</comment>
<feature type="domain" description="HAMP" evidence="8">
    <location>
        <begin position="231"/>
        <end position="283"/>
    </location>
</feature>
<dbReference type="InterPro" id="IPR035919">
    <property type="entry name" value="EAL_sf"/>
</dbReference>
<sequence>MLGLKSRLLLTIGTVFLIAFGVLTYIDYQDTRKEIAESLINEARSIRGMMAATRRVYRHQFMTSGLPLNENTLGFLPAHALSRISREFSNWVTTGLSFNNVSDRPRNPDLKADRIEMEAIQHFRDNPGQQERMIPFTTPEGKSFYHFSSPIWITKDCLKCHGKPEDAPPGIREMYEASYHYQLGDLKGIFSIKLPAEELERRAINQVWNSSLNYLFGFFCTFLAVFLLIRRTVLNRITALTSATRQLAAGDYTTRVPTAGSDEIAQVGAAFNSMTEAIAVRTQHMEQSEQAVREKQQFLQTVIDGVIDPIMVIRKDYRVIMMNRAARNCLPDDAPRDKIYHCYEASHHRNTPCSGKDHPCPLQQVMDQAAPVTLIHEHHCVGMKPRMYELDASPFWESDGTLIGIIETSKDITDQLATEQQLRENEARLSHLAQHDALTGLPNRLLFHDRLEHAMHKAHRTGHPVAVLFLDLDRFKNINDGLGHDVGDGMLKTVSTRLQRAMREDDTVARLGGDEFVIILEELPDPGSAAAVASKCLTTLSRRMVINGIEIFPTVSIGISLFPDDATTVDGLMKCADTAMYRAKDAGRNSFQFYTRDMNDRTVKMLLLEGSLRHAISKNQLCLFYQPKFDLTNDLLVGMEALIRWNHPEKGLIPPSDFIPLAEDTGMIIPIGEWVIQEACRQIKAWQKLAIDHLHVAVNISARHFNPMIIETIIKALNKNQLEPRFLELEITESVLMDNADSAIEILTRLREMGISLSIDDFGTGYSSLSYLKRFPIASLKIDRSFVMDMTDDSNDAAIVSSIVALARNMDLQVTAEGIETSRQLELIKHLGCDHGQGYLLGRPMPVEEFEQRYLLPLHT</sequence>
<dbReference type="SUPFAM" id="SSF55073">
    <property type="entry name" value="Nucleotide cyclase"/>
    <property type="match status" value="1"/>
</dbReference>
<dbReference type="InterPro" id="IPR043128">
    <property type="entry name" value="Rev_trsase/Diguanyl_cyclase"/>
</dbReference>
<evidence type="ECO:0000256" key="5">
    <source>
        <dbReference type="SAM" id="Phobius"/>
    </source>
</evidence>
<evidence type="ECO:0000259" key="6">
    <source>
        <dbReference type="PROSITE" id="PS50113"/>
    </source>
</evidence>
<keyword evidence="3" id="KW-0973">c-di-GMP</keyword>
<dbReference type="InterPro" id="IPR003660">
    <property type="entry name" value="HAMP_dom"/>
</dbReference>
<feature type="transmembrane region" description="Helical" evidence="5">
    <location>
        <begin position="211"/>
        <end position="229"/>
    </location>
</feature>
<dbReference type="SMART" id="SM00304">
    <property type="entry name" value="HAMP"/>
    <property type="match status" value="1"/>
</dbReference>
<dbReference type="Gene3D" id="3.20.20.450">
    <property type="entry name" value="EAL domain"/>
    <property type="match status" value="1"/>
</dbReference>
<dbReference type="CDD" id="cd01948">
    <property type="entry name" value="EAL"/>
    <property type="match status" value="1"/>
</dbReference>
<dbReference type="PROSITE" id="PS50883">
    <property type="entry name" value="EAL"/>
    <property type="match status" value="1"/>
</dbReference>
<dbReference type="SUPFAM" id="SSF141868">
    <property type="entry name" value="EAL domain-like"/>
    <property type="match status" value="1"/>
</dbReference>
<dbReference type="InterPro" id="IPR021796">
    <property type="entry name" value="Tll0287-like_dom"/>
</dbReference>
<dbReference type="GO" id="GO:0016020">
    <property type="term" value="C:membrane"/>
    <property type="evidence" value="ECO:0007669"/>
    <property type="project" value="InterPro"/>
</dbReference>
<dbReference type="Proteomes" id="UP000235015">
    <property type="component" value="Unassembled WGS sequence"/>
</dbReference>
<evidence type="ECO:0000256" key="2">
    <source>
        <dbReference type="ARBA" id="ARBA00012282"/>
    </source>
</evidence>
<comment type="caution">
    <text evidence="10">The sequence shown here is derived from an EMBL/GenBank/DDBJ whole genome shotgun (WGS) entry which is preliminary data.</text>
</comment>
<dbReference type="InterPro" id="IPR029787">
    <property type="entry name" value="Nucleotide_cyclase"/>
</dbReference>
<dbReference type="GO" id="GO:0007165">
    <property type="term" value="P:signal transduction"/>
    <property type="evidence" value="ECO:0007669"/>
    <property type="project" value="InterPro"/>
</dbReference>
<feature type="domain" description="EAL" evidence="7">
    <location>
        <begin position="605"/>
        <end position="858"/>
    </location>
</feature>
<dbReference type="SMART" id="SM00267">
    <property type="entry name" value="GGDEF"/>
    <property type="match status" value="1"/>
</dbReference>
<dbReference type="Pfam" id="PF00672">
    <property type="entry name" value="HAMP"/>
    <property type="match status" value="1"/>
</dbReference>
<dbReference type="NCBIfam" id="TIGR00254">
    <property type="entry name" value="GGDEF"/>
    <property type="match status" value="1"/>
</dbReference>
<dbReference type="FunFam" id="3.30.70.270:FF:000001">
    <property type="entry name" value="Diguanylate cyclase domain protein"/>
    <property type="match status" value="1"/>
</dbReference>
<reference evidence="10 11" key="1">
    <citation type="submission" date="2017-11" db="EMBL/GenBank/DDBJ databases">
        <title>Genome-resolved metagenomics identifies genetic mobility, metabolic interactions, and unexpected diversity in perchlorate-reducing communities.</title>
        <authorList>
            <person name="Barnum T.P."/>
            <person name="Figueroa I.A."/>
            <person name="Carlstrom C.I."/>
            <person name="Lucas L.N."/>
            <person name="Engelbrektson A.L."/>
            <person name="Coates J.D."/>
        </authorList>
    </citation>
    <scope>NUCLEOTIDE SEQUENCE [LARGE SCALE GENOMIC DNA]</scope>
    <source>
        <strain evidence="10">BM301</strain>
    </source>
</reference>
<organism evidence="10 11">
    <name type="scientific">Sedimenticola selenatireducens</name>
    <dbReference type="NCBI Taxonomy" id="191960"/>
    <lineage>
        <taxon>Bacteria</taxon>
        <taxon>Pseudomonadati</taxon>
        <taxon>Pseudomonadota</taxon>
        <taxon>Gammaproteobacteria</taxon>
        <taxon>Chromatiales</taxon>
        <taxon>Sedimenticolaceae</taxon>
        <taxon>Sedimenticola</taxon>
    </lineage>
</organism>
<comment type="cofactor">
    <cofactor evidence="1">
        <name>Mg(2+)</name>
        <dbReference type="ChEBI" id="CHEBI:18420"/>
    </cofactor>
</comment>
<dbReference type="PROSITE" id="PS50885">
    <property type="entry name" value="HAMP"/>
    <property type="match status" value="1"/>
</dbReference>
<dbReference type="InterPro" id="IPR000160">
    <property type="entry name" value="GGDEF_dom"/>
</dbReference>
<dbReference type="CDD" id="cd06225">
    <property type="entry name" value="HAMP"/>
    <property type="match status" value="1"/>
</dbReference>
<dbReference type="SUPFAM" id="SSF158472">
    <property type="entry name" value="HAMP domain-like"/>
    <property type="match status" value="1"/>
</dbReference>
<dbReference type="Pfam" id="PF00563">
    <property type="entry name" value="EAL"/>
    <property type="match status" value="1"/>
</dbReference>
<dbReference type="EC" id="3.1.4.52" evidence="2"/>
<feature type="domain" description="PAC" evidence="6">
    <location>
        <begin position="368"/>
        <end position="424"/>
    </location>
</feature>
<dbReference type="STRING" id="1111735.GCA_000428045_02760"/>
<dbReference type="InterPro" id="IPR000700">
    <property type="entry name" value="PAS-assoc_C"/>
</dbReference>
<dbReference type="FunFam" id="3.20.20.450:FF:000001">
    <property type="entry name" value="Cyclic di-GMP phosphodiesterase yahA"/>
    <property type="match status" value="1"/>
</dbReference>
<keyword evidence="5" id="KW-0812">Transmembrane</keyword>
<dbReference type="GO" id="GO:0071111">
    <property type="term" value="F:cyclic-guanylate-specific phosphodiesterase activity"/>
    <property type="evidence" value="ECO:0007669"/>
    <property type="project" value="UniProtKB-EC"/>
</dbReference>
<proteinExistence type="predicted"/>
<dbReference type="Gene3D" id="3.30.70.270">
    <property type="match status" value="1"/>
</dbReference>
<evidence type="ECO:0000313" key="10">
    <source>
        <dbReference type="EMBL" id="PLX63105.1"/>
    </source>
</evidence>
<dbReference type="InterPro" id="IPR001633">
    <property type="entry name" value="EAL_dom"/>
</dbReference>
<gene>
    <name evidence="10" type="ORF">C0630_02800</name>
</gene>
<dbReference type="Pfam" id="PF00990">
    <property type="entry name" value="GGDEF"/>
    <property type="match status" value="1"/>
</dbReference>
<keyword evidence="5" id="KW-1133">Transmembrane helix</keyword>
<name>A0A2N6D0A9_9GAMM</name>
<dbReference type="RefSeq" id="WP_273437688.1">
    <property type="nucleotide sequence ID" value="NZ_PKUN01000002.1"/>
</dbReference>
<dbReference type="PANTHER" id="PTHR44757">
    <property type="entry name" value="DIGUANYLATE CYCLASE DGCP"/>
    <property type="match status" value="1"/>
</dbReference>
<evidence type="ECO:0000256" key="1">
    <source>
        <dbReference type="ARBA" id="ARBA00001946"/>
    </source>
</evidence>
<dbReference type="SMART" id="SM00052">
    <property type="entry name" value="EAL"/>
    <property type="match status" value="1"/>
</dbReference>
<evidence type="ECO:0000259" key="8">
    <source>
        <dbReference type="PROSITE" id="PS50885"/>
    </source>
</evidence>
<keyword evidence="5" id="KW-0472">Membrane</keyword>
<evidence type="ECO:0000259" key="9">
    <source>
        <dbReference type="PROSITE" id="PS50887"/>
    </source>
</evidence>
<feature type="transmembrane region" description="Helical" evidence="5">
    <location>
        <begin position="6"/>
        <end position="26"/>
    </location>
</feature>
<protein>
    <recommendedName>
        <fullName evidence="2">cyclic-guanylate-specific phosphodiesterase</fullName>
        <ecNumber evidence="2">3.1.4.52</ecNumber>
    </recommendedName>
</protein>
<evidence type="ECO:0000256" key="4">
    <source>
        <dbReference type="ARBA" id="ARBA00051114"/>
    </source>
</evidence>
<dbReference type="PANTHER" id="PTHR44757:SF2">
    <property type="entry name" value="BIOFILM ARCHITECTURE MAINTENANCE PROTEIN MBAA"/>
    <property type="match status" value="1"/>
</dbReference>
<dbReference type="InterPro" id="IPR035965">
    <property type="entry name" value="PAS-like_dom_sf"/>
</dbReference>
<dbReference type="CDD" id="cd01949">
    <property type="entry name" value="GGDEF"/>
    <property type="match status" value="1"/>
</dbReference>
<dbReference type="PROSITE" id="PS50887">
    <property type="entry name" value="GGDEF"/>
    <property type="match status" value="1"/>
</dbReference>
<evidence type="ECO:0000259" key="7">
    <source>
        <dbReference type="PROSITE" id="PS50883"/>
    </source>
</evidence>
<dbReference type="AlphaFoldDB" id="A0A2N6D0A9"/>
<dbReference type="Pfam" id="PF08448">
    <property type="entry name" value="PAS_4"/>
    <property type="match status" value="1"/>
</dbReference>
<evidence type="ECO:0000313" key="11">
    <source>
        <dbReference type="Proteomes" id="UP000235015"/>
    </source>
</evidence>